<gene>
    <name evidence="1" type="ORF">STAS_29643</name>
</gene>
<keyword evidence="1" id="KW-0648">Protein biosynthesis</keyword>
<dbReference type="Proteomes" id="UP000325081">
    <property type="component" value="Unassembled WGS sequence"/>
</dbReference>
<keyword evidence="1" id="KW-0251">Elongation factor</keyword>
<comment type="caution">
    <text evidence="1">The sequence shown here is derived from an EMBL/GenBank/DDBJ whole genome shotgun (WGS) entry which is preliminary data.</text>
</comment>
<evidence type="ECO:0000313" key="2">
    <source>
        <dbReference type="Proteomes" id="UP000325081"/>
    </source>
</evidence>
<evidence type="ECO:0000313" key="1">
    <source>
        <dbReference type="EMBL" id="GER52198.1"/>
    </source>
</evidence>
<keyword evidence="2" id="KW-1185">Reference proteome</keyword>
<accession>A0A5A7R434</accession>
<dbReference type="GO" id="GO:0003746">
    <property type="term" value="F:translation elongation factor activity"/>
    <property type="evidence" value="ECO:0007669"/>
    <property type="project" value="UniProtKB-KW"/>
</dbReference>
<reference evidence="2" key="1">
    <citation type="journal article" date="2019" name="Curr. Biol.">
        <title>Genome Sequence of Striga asiatica Provides Insight into the Evolution of Plant Parasitism.</title>
        <authorList>
            <person name="Yoshida S."/>
            <person name="Kim S."/>
            <person name="Wafula E.K."/>
            <person name="Tanskanen J."/>
            <person name="Kim Y.M."/>
            <person name="Honaas L."/>
            <person name="Yang Z."/>
            <person name="Spallek T."/>
            <person name="Conn C.E."/>
            <person name="Ichihashi Y."/>
            <person name="Cheong K."/>
            <person name="Cui S."/>
            <person name="Der J.P."/>
            <person name="Gundlach H."/>
            <person name="Jiao Y."/>
            <person name="Hori C."/>
            <person name="Ishida J.K."/>
            <person name="Kasahara H."/>
            <person name="Kiba T."/>
            <person name="Kim M.S."/>
            <person name="Koo N."/>
            <person name="Laohavisit A."/>
            <person name="Lee Y.H."/>
            <person name="Lumba S."/>
            <person name="McCourt P."/>
            <person name="Mortimer J.C."/>
            <person name="Mutuku J.M."/>
            <person name="Nomura T."/>
            <person name="Sasaki-Sekimoto Y."/>
            <person name="Seto Y."/>
            <person name="Wang Y."/>
            <person name="Wakatake T."/>
            <person name="Sakakibara H."/>
            <person name="Demura T."/>
            <person name="Yamaguchi S."/>
            <person name="Yoneyama K."/>
            <person name="Manabe R.I."/>
            <person name="Nelson D.C."/>
            <person name="Schulman A.H."/>
            <person name="Timko M.P."/>
            <person name="dePamphilis C.W."/>
            <person name="Choi D."/>
            <person name="Shirasu K."/>
        </authorList>
    </citation>
    <scope>NUCLEOTIDE SEQUENCE [LARGE SCALE GENOMIC DNA]</scope>
    <source>
        <strain evidence="2">cv. UVA1</strain>
    </source>
</reference>
<organism evidence="1 2">
    <name type="scientific">Striga asiatica</name>
    <name type="common">Asiatic witchweed</name>
    <name type="synonym">Buchnera asiatica</name>
    <dbReference type="NCBI Taxonomy" id="4170"/>
    <lineage>
        <taxon>Eukaryota</taxon>
        <taxon>Viridiplantae</taxon>
        <taxon>Streptophyta</taxon>
        <taxon>Embryophyta</taxon>
        <taxon>Tracheophyta</taxon>
        <taxon>Spermatophyta</taxon>
        <taxon>Magnoliopsida</taxon>
        <taxon>eudicotyledons</taxon>
        <taxon>Gunneridae</taxon>
        <taxon>Pentapetalae</taxon>
        <taxon>asterids</taxon>
        <taxon>lamiids</taxon>
        <taxon>Lamiales</taxon>
        <taxon>Orobanchaceae</taxon>
        <taxon>Buchnereae</taxon>
        <taxon>Striga</taxon>
    </lineage>
</organism>
<dbReference type="AlphaFoldDB" id="A0A5A7R434"/>
<sequence>MKGLLIGTKKTGIDTTKIDTTGYVVFMVEIEAERDLLVPYGTILVLCLSSQSIVVDRKNKDDASIACIAKVRMASRDLKFDSTVLRSKFKLVLKMTSRVTLTCVTDIQADLKKLAEQ</sequence>
<name>A0A5A7R434_STRAF</name>
<protein>
    <submittedName>
        <fullName evidence="1">Elongation factor G</fullName>
    </submittedName>
</protein>
<proteinExistence type="predicted"/>
<dbReference type="EMBL" id="BKCP01010181">
    <property type="protein sequence ID" value="GER52198.1"/>
    <property type="molecule type" value="Genomic_DNA"/>
</dbReference>